<proteinExistence type="predicted"/>
<keyword evidence="1" id="KW-0012">Acyltransferase</keyword>
<accession>A0ACC1HRD8</accession>
<reference evidence="1" key="1">
    <citation type="submission" date="2022-06" db="EMBL/GenBank/DDBJ databases">
        <title>Phylogenomic reconstructions and comparative analyses of Kickxellomycotina fungi.</title>
        <authorList>
            <person name="Reynolds N.K."/>
            <person name="Stajich J.E."/>
            <person name="Barry K."/>
            <person name="Grigoriev I.V."/>
            <person name="Crous P."/>
            <person name="Smith M.E."/>
        </authorList>
    </citation>
    <scope>NUCLEOTIDE SEQUENCE</scope>
    <source>
        <strain evidence="1">RSA 2271</strain>
    </source>
</reference>
<keyword evidence="2" id="KW-1185">Reference proteome</keyword>
<feature type="non-terminal residue" evidence="1">
    <location>
        <position position="1"/>
    </location>
</feature>
<organism evidence="1 2">
    <name type="scientific">Spiromyces aspiralis</name>
    <dbReference type="NCBI Taxonomy" id="68401"/>
    <lineage>
        <taxon>Eukaryota</taxon>
        <taxon>Fungi</taxon>
        <taxon>Fungi incertae sedis</taxon>
        <taxon>Zoopagomycota</taxon>
        <taxon>Kickxellomycotina</taxon>
        <taxon>Kickxellomycetes</taxon>
        <taxon>Kickxellales</taxon>
        <taxon>Kickxellaceae</taxon>
        <taxon>Spiromyces</taxon>
    </lineage>
</organism>
<protein>
    <submittedName>
        <fullName evidence="1">Carnitine O-acetyltransferase mitochondrial</fullName>
        <ecNumber evidence="1">2.3.1.7</ecNumber>
    </submittedName>
</protein>
<keyword evidence="1" id="KW-0808">Transferase</keyword>
<comment type="caution">
    <text evidence="1">The sequence shown here is derived from an EMBL/GenBank/DDBJ whole genome shotgun (WGS) entry which is preliminary data.</text>
</comment>
<evidence type="ECO:0000313" key="1">
    <source>
        <dbReference type="EMBL" id="KAJ1676509.1"/>
    </source>
</evidence>
<dbReference type="Proteomes" id="UP001145114">
    <property type="component" value="Unassembled WGS sequence"/>
</dbReference>
<dbReference type="EC" id="2.3.1.7" evidence="1"/>
<sequence length="85" mass="9657">HWNLSTSQLSSEYFDGYGWSEVVPDGYGLAYMIKKESFHINVVCNIANEFGRNAEHLRHCLKEAASDIRVMLEADLLARTAKPKL</sequence>
<dbReference type="EMBL" id="JAMZIH010003984">
    <property type="protein sequence ID" value="KAJ1676509.1"/>
    <property type="molecule type" value="Genomic_DNA"/>
</dbReference>
<evidence type="ECO:0000313" key="2">
    <source>
        <dbReference type="Proteomes" id="UP001145114"/>
    </source>
</evidence>
<gene>
    <name evidence="1" type="primary">CAT2_5</name>
    <name evidence="1" type="ORF">EV182_008053</name>
</gene>
<name>A0ACC1HRD8_9FUNG</name>